<dbReference type="RefSeq" id="XP_026078609.1">
    <property type="nucleotide sequence ID" value="XM_026222824.1"/>
</dbReference>
<keyword evidence="6" id="KW-0378">Hydrolase</keyword>
<dbReference type="Proteomes" id="UP000515129">
    <property type="component" value="Chromosome 37"/>
</dbReference>
<feature type="compositionally biased region" description="Polar residues" evidence="8">
    <location>
        <begin position="683"/>
        <end position="717"/>
    </location>
</feature>
<feature type="compositionally biased region" description="Low complexity" evidence="8">
    <location>
        <begin position="34"/>
        <end position="46"/>
    </location>
</feature>
<evidence type="ECO:0000313" key="12">
    <source>
        <dbReference type="RefSeq" id="XP_026078609.1"/>
    </source>
</evidence>
<dbReference type="AlphaFoldDB" id="A0A6P6L260"/>
<dbReference type="OrthoDB" id="420187at2759"/>
<dbReference type="Gene3D" id="3.90.70.10">
    <property type="entry name" value="Cysteine proteinases"/>
    <property type="match status" value="1"/>
</dbReference>
<dbReference type="InterPro" id="IPR038765">
    <property type="entry name" value="Papain-like_cys_pep_sf"/>
</dbReference>
<feature type="compositionally biased region" description="Polar residues" evidence="8">
    <location>
        <begin position="420"/>
        <end position="436"/>
    </location>
</feature>
<name>A0A6P6L260_CARAU</name>
<feature type="compositionally biased region" description="Basic residues" evidence="8">
    <location>
        <begin position="1031"/>
        <end position="1043"/>
    </location>
</feature>
<dbReference type="RefSeq" id="XP_026078610.1">
    <property type="nucleotide sequence ID" value="XM_026222825.1"/>
</dbReference>
<keyword evidence="3" id="KW-0597">Phosphoprotein</keyword>
<dbReference type="GO" id="GO:0006508">
    <property type="term" value="P:proteolysis"/>
    <property type="evidence" value="ECO:0007669"/>
    <property type="project" value="UniProtKB-KW"/>
</dbReference>
<feature type="region of interest" description="Disordered" evidence="8">
    <location>
        <begin position="538"/>
        <end position="1077"/>
    </location>
</feature>
<dbReference type="InterPro" id="IPR028889">
    <property type="entry name" value="USP"/>
</dbReference>
<sequence length="1160" mass="129340">MTIVDKPPEKPDLESVRCKHSSSLTPFSSRDMESSSSSWSVGPSATEPSRAKTACMASTIGVTLNGSINTAIQVERPREQVVTTSGDGIALPQKVLFSPERLCLKWNQCHRVGAGLHNLGNTCFLNSTLQCLTYTAPLANYMLTREHSKTCHEPGFCMMCTMQNHIIQVFANSGNVIKPICVLNELKRIGKHFRFGSQEDAHEFLRYTVDAMQKSCLPGNKLDRQTQATTFVHQIFGGYLRSRVKCLNCKAVSDTFDPYLDISLEIKTAQTLSKAFEQFVKPEQLDGDNAYKCSKCKKMVTASKRFTIHRSSNVLTISLKRFTNFNGGKITKDVRYTEYLDLRPFMSQSHGEPQIYALYAVLVHSGFSCHAGHYYCYIKASNGQWYQMNDSSVSLSDIRTVLNQQAYLLFYIRSPDSKNGSDFSQMNHTPGQSSPRPSIPVKMNGPQYNSTSFIGPQLPPHMLKNSSYINGNGSSKEHHGGSKPNRSLCGATKLGSGLSHTSSSASACSSTSLVRPMGIPDSSKRPKLTFLIGQGKLVKPTQTHSGPNCSLSSASHPQPTSSSTSVSTSGFPQVNGTQTGASFLVPYGQESSEESDQEAGALDNGSVKTHHAPKIANGNRVKDDTQSHSSSSLPHLPPKTNGSNGFSEIHVRENGSGPAHKSQNGLPKANGFNHAEKVVGAPHSSSQIANPPNSSDSQFNLKSGYSESSSKPTSSDGQPCFSPSRKRMNPSSDSSSQSASEVQSTSSSKASLVSKTKNPDLHAQTSSKAETIQSHDTHAVAGMSDFQGNNGHVGDGHTSSRRIKEELRCSEGESKESKQSHLDKFGCGDGQSEDRNRDLERPHCSSTVKDRDRYKHYREYNERSRSRYGHSYRESRPFRERSTSRDRHQRDRERERHWDRFSHHRREHYHSQRRPREERDWSRDRRFVSDAYRPSGFHNRDGNSSHSHRGSDGGYGRTPHTVNGSKGRPPSPHSISPLPGHYKRKRSPSADARQSSDECRVKKFKKKKRNKEKHRHSEKDLSEGNEDSSSKRHKKKKKKKKKKREDEERLHTRRDVTPRREEHDSRARNGAERGSHHISESLHDVHRDHVEDQKQLSGHTANGLSCYSGNELDLCHTRMEKDMKCKHFDHSTTVNSTKTLSNGNVFHRTLSDVEKATHPH</sequence>
<dbReference type="InterPro" id="IPR050164">
    <property type="entry name" value="Peptidase_C19"/>
</dbReference>
<evidence type="ECO:0000256" key="6">
    <source>
        <dbReference type="ARBA" id="ARBA00022801"/>
    </source>
</evidence>
<dbReference type="KEGG" id="caua:113056222"/>
<evidence type="ECO:0000256" key="2">
    <source>
        <dbReference type="ARBA" id="ARBA00012759"/>
    </source>
</evidence>
<feature type="compositionally biased region" description="Basic and acidic residues" evidence="8">
    <location>
        <begin position="802"/>
        <end position="901"/>
    </location>
</feature>
<dbReference type="RefSeq" id="XP_026078608.1">
    <property type="nucleotide sequence ID" value="XM_026222823.1"/>
</dbReference>
<evidence type="ECO:0000313" key="11">
    <source>
        <dbReference type="RefSeq" id="XP_026078608.1"/>
    </source>
</evidence>
<dbReference type="InterPro" id="IPR018200">
    <property type="entry name" value="USP_CS"/>
</dbReference>
<feature type="compositionally biased region" description="Low complexity" evidence="8">
    <location>
        <begin position="731"/>
        <end position="756"/>
    </location>
</feature>
<keyword evidence="5" id="KW-0833">Ubl conjugation pathway</keyword>
<feature type="compositionally biased region" description="Low complexity" evidence="8">
    <location>
        <begin position="494"/>
        <end position="512"/>
    </location>
</feature>
<dbReference type="PANTHER" id="PTHR24006:SF727">
    <property type="entry name" value="UBIQUITIN CARBOXYL-TERMINAL HYDROLASE 42"/>
    <property type="match status" value="1"/>
</dbReference>
<gene>
    <name evidence="11 12 13" type="primary">LOC113056222</name>
</gene>
<evidence type="ECO:0000313" key="13">
    <source>
        <dbReference type="RefSeq" id="XP_026078610.1"/>
    </source>
</evidence>
<evidence type="ECO:0000256" key="4">
    <source>
        <dbReference type="ARBA" id="ARBA00022670"/>
    </source>
</evidence>
<reference evidence="11 12" key="1">
    <citation type="submission" date="2025-04" db="UniProtKB">
        <authorList>
            <consortium name="RefSeq"/>
        </authorList>
    </citation>
    <scope>IDENTIFICATION</scope>
    <source>
        <strain evidence="11 12">Wakin</strain>
        <tissue evidence="11 12">Muscle</tissue>
    </source>
</reference>
<dbReference type="GO" id="GO:0005634">
    <property type="term" value="C:nucleus"/>
    <property type="evidence" value="ECO:0007669"/>
    <property type="project" value="TreeGrafter"/>
</dbReference>
<feature type="region of interest" description="Disordered" evidence="8">
    <location>
        <begin position="420"/>
        <end position="440"/>
    </location>
</feature>
<keyword evidence="10" id="KW-1185">Reference proteome</keyword>
<dbReference type="GO" id="GO:0005829">
    <property type="term" value="C:cytosol"/>
    <property type="evidence" value="ECO:0007669"/>
    <property type="project" value="TreeGrafter"/>
</dbReference>
<dbReference type="GO" id="GO:0016579">
    <property type="term" value="P:protein deubiquitination"/>
    <property type="evidence" value="ECO:0007669"/>
    <property type="project" value="InterPro"/>
</dbReference>
<dbReference type="PANTHER" id="PTHR24006">
    <property type="entry name" value="UBIQUITIN CARBOXYL-TERMINAL HYDROLASE"/>
    <property type="match status" value="1"/>
</dbReference>
<accession>A0A6P6L260</accession>
<feature type="compositionally biased region" description="Basic and acidic residues" evidence="8">
    <location>
        <begin position="1044"/>
        <end position="1077"/>
    </location>
</feature>
<feature type="compositionally biased region" description="Polar residues" evidence="8">
    <location>
        <begin position="763"/>
        <end position="772"/>
    </location>
</feature>
<feature type="compositionally biased region" description="Polar residues" evidence="8">
    <location>
        <begin position="464"/>
        <end position="474"/>
    </location>
</feature>
<evidence type="ECO:0000256" key="1">
    <source>
        <dbReference type="ARBA" id="ARBA00000707"/>
    </source>
</evidence>
<dbReference type="GeneID" id="113056222"/>
<dbReference type="PROSITE" id="PS50235">
    <property type="entry name" value="USP_3"/>
    <property type="match status" value="1"/>
</dbReference>
<evidence type="ECO:0000313" key="10">
    <source>
        <dbReference type="Proteomes" id="UP000515129"/>
    </source>
</evidence>
<evidence type="ECO:0000259" key="9">
    <source>
        <dbReference type="PROSITE" id="PS50235"/>
    </source>
</evidence>
<dbReference type="GO" id="GO:0004843">
    <property type="term" value="F:cysteine-type deubiquitinase activity"/>
    <property type="evidence" value="ECO:0007669"/>
    <property type="project" value="UniProtKB-EC"/>
</dbReference>
<feature type="region of interest" description="Disordered" evidence="8">
    <location>
        <begin position="464"/>
        <end position="526"/>
    </location>
</feature>
<feature type="domain" description="USP" evidence="9">
    <location>
        <begin position="114"/>
        <end position="414"/>
    </location>
</feature>
<dbReference type="EC" id="3.4.19.12" evidence="2"/>
<feature type="compositionally biased region" description="Basic and acidic residues" evidence="8">
    <location>
        <begin position="914"/>
        <end position="928"/>
    </location>
</feature>
<feature type="compositionally biased region" description="Basic and acidic residues" evidence="8">
    <location>
        <begin position="1"/>
        <end position="17"/>
    </location>
</feature>
<dbReference type="Pfam" id="PF00443">
    <property type="entry name" value="UCH"/>
    <property type="match status" value="1"/>
</dbReference>
<feature type="compositionally biased region" description="Basic residues" evidence="8">
    <location>
        <begin position="1002"/>
        <end position="1014"/>
    </location>
</feature>
<feature type="compositionally biased region" description="Basic residues" evidence="8">
    <location>
        <begin position="902"/>
        <end position="913"/>
    </location>
</feature>
<feature type="compositionally biased region" description="Polar residues" evidence="8">
    <location>
        <begin position="540"/>
        <end position="549"/>
    </location>
</feature>
<dbReference type="PROSITE" id="PS00972">
    <property type="entry name" value="USP_1"/>
    <property type="match status" value="1"/>
</dbReference>
<dbReference type="InterPro" id="IPR001394">
    <property type="entry name" value="Peptidase_C19_UCH"/>
</dbReference>
<dbReference type="PROSITE" id="PS00973">
    <property type="entry name" value="USP_2"/>
    <property type="match status" value="1"/>
</dbReference>
<comment type="catalytic activity">
    <reaction evidence="1">
        <text>Thiol-dependent hydrolysis of ester, thioester, amide, peptide and isopeptide bonds formed by the C-terminal Gly of ubiquitin (a 76-residue protein attached to proteins as an intracellular targeting signal).</text>
        <dbReference type="EC" id="3.4.19.12"/>
    </reaction>
</comment>
<keyword evidence="4" id="KW-0645">Protease</keyword>
<dbReference type="FunFam" id="3.90.70.10:FF:000016">
    <property type="entry name" value="Ubiquitin carboxyl-terminal hydrolase 36"/>
    <property type="match status" value="1"/>
</dbReference>
<organism evidence="10 13">
    <name type="scientific">Carassius auratus</name>
    <name type="common">Goldfish</name>
    <dbReference type="NCBI Taxonomy" id="7957"/>
    <lineage>
        <taxon>Eukaryota</taxon>
        <taxon>Metazoa</taxon>
        <taxon>Chordata</taxon>
        <taxon>Craniata</taxon>
        <taxon>Vertebrata</taxon>
        <taxon>Euteleostomi</taxon>
        <taxon>Actinopterygii</taxon>
        <taxon>Neopterygii</taxon>
        <taxon>Teleostei</taxon>
        <taxon>Ostariophysi</taxon>
        <taxon>Cypriniformes</taxon>
        <taxon>Cyprinidae</taxon>
        <taxon>Cyprininae</taxon>
        <taxon>Carassius</taxon>
    </lineage>
</organism>
<dbReference type="GO" id="GO:0042981">
    <property type="term" value="P:regulation of apoptotic process"/>
    <property type="evidence" value="ECO:0007669"/>
    <property type="project" value="TreeGrafter"/>
</dbReference>
<keyword evidence="7" id="KW-0788">Thiol protease</keyword>
<evidence type="ECO:0000256" key="5">
    <source>
        <dbReference type="ARBA" id="ARBA00022786"/>
    </source>
</evidence>
<evidence type="ECO:0000256" key="7">
    <source>
        <dbReference type="ARBA" id="ARBA00022807"/>
    </source>
</evidence>
<protein>
    <recommendedName>
        <fullName evidence="2">ubiquitinyl hydrolase 1</fullName>
        <ecNumber evidence="2">3.4.19.12</ecNumber>
    </recommendedName>
</protein>
<evidence type="ECO:0000256" key="8">
    <source>
        <dbReference type="SAM" id="MobiDB-lite"/>
    </source>
</evidence>
<feature type="region of interest" description="Disordered" evidence="8">
    <location>
        <begin position="1"/>
        <end position="46"/>
    </location>
</feature>
<dbReference type="SUPFAM" id="SSF54001">
    <property type="entry name" value="Cysteine proteinases"/>
    <property type="match status" value="1"/>
</dbReference>
<dbReference type="CDD" id="cd02661">
    <property type="entry name" value="Peptidase_C19E"/>
    <property type="match status" value="1"/>
</dbReference>
<proteinExistence type="predicted"/>
<feature type="compositionally biased region" description="Low complexity" evidence="8">
    <location>
        <begin position="550"/>
        <end position="572"/>
    </location>
</feature>
<evidence type="ECO:0000256" key="3">
    <source>
        <dbReference type="ARBA" id="ARBA00022553"/>
    </source>
</evidence>